<evidence type="ECO:0000313" key="2">
    <source>
        <dbReference type="Proteomes" id="UP001057279"/>
    </source>
</evidence>
<organism evidence="1 2">
    <name type="scientific">Ovis ammon polii x Ovis aries</name>
    <dbReference type="NCBI Taxonomy" id="2918886"/>
    <lineage>
        <taxon>Eukaryota</taxon>
        <taxon>Metazoa</taxon>
        <taxon>Chordata</taxon>
        <taxon>Craniata</taxon>
        <taxon>Vertebrata</taxon>
        <taxon>Euteleostomi</taxon>
        <taxon>Mammalia</taxon>
        <taxon>Eutheria</taxon>
        <taxon>Laurasiatheria</taxon>
        <taxon>Artiodactyla</taxon>
        <taxon>Ruminantia</taxon>
        <taxon>Pecora</taxon>
        <taxon>Bovidae</taxon>
        <taxon>Caprinae</taxon>
        <taxon>Ovis</taxon>
    </lineage>
</organism>
<reference evidence="1" key="1">
    <citation type="submission" date="2022-03" db="EMBL/GenBank/DDBJ databases">
        <title>Genomic analyses of argali, domestic sheep and their hybrids provide insights into chromosomal evolution, heterosis and genetic basis of agronomic traits.</title>
        <authorList>
            <person name="Li M."/>
        </authorList>
    </citation>
    <scope>NUCLEOTIDE SEQUENCE</scope>
    <source>
        <strain evidence="1">F1 hybrid</strain>
    </source>
</reference>
<proteinExistence type="predicted"/>
<protein>
    <submittedName>
        <fullName evidence="1">Uncharacterized protein</fullName>
    </submittedName>
</protein>
<keyword evidence="2" id="KW-1185">Reference proteome</keyword>
<name>A0ACB9VGZ0_9CETA</name>
<gene>
    <name evidence="1" type="ORF">MJG53_003412</name>
</gene>
<dbReference type="Proteomes" id="UP001057279">
    <property type="component" value="Linkage Group LG02"/>
</dbReference>
<comment type="caution">
    <text evidence="1">The sequence shown here is derived from an EMBL/GenBank/DDBJ whole genome shotgun (WGS) entry which is preliminary data.</text>
</comment>
<sequence>MRAIGKILEEKLACRFESEALQLSQHKKELQTQVKPGKGHPSNYGAPPDLWQEEWVTPESNFLGLPELMDMLNMLQRPENAFRQTDVGSSF</sequence>
<accession>A0ACB9VGZ0</accession>
<evidence type="ECO:0000313" key="1">
    <source>
        <dbReference type="EMBL" id="KAI4589004.1"/>
    </source>
</evidence>
<dbReference type="EMBL" id="CM043027">
    <property type="protein sequence ID" value="KAI4589004.1"/>
    <property type="molecule type" value="Genomic_DNA"/>
</dbReference>